<name>A0A2U2M8K2_9LACO</name>
<comment type="caution">
    <text evidence="1">The sequence shown here is derived from an EMBL/GenBank/DDBJ whole genome shotgun (WGS) entry which is preliminary data.</text>
</comment>
<sequence>MKIIDEFNTTSDLGGVLIGNTDWQVLVPNGYGDGTTKVHIIEFKDFEEELEYVKGKEKYVRDRENGKNYFWYFTVVKGYFGIYPYDAYKTKSELLKPMKVLKGEYSIYYYEQHVYFMTY</sequence>
<proteinExistence type="predicted"/>
<dbReference type="RefSeq" id="WP_109241880.1">
    <property type="nucleotide sequence ID" value="NZ_QFAS01000005.1"/>
</dbReference>
<evidence type="ECO:0000313" key="1">
    <source>
        <dbReference type="EMBL" id="PWG53195.1"/>
    </source>
</evidence>
<organism evidence="1 2">
    <name type="scientific">Ligilactobacillus salivarius</name>
    <dbReference type="NCBI Taxonomy" id="1624"/>
    <lineage>
        <taxon>Bacteria</taxon>
        <taxon>Bacillati</taxon>
        <taxon>Bacillota</taxon>
        <taxon>Bacilli</taxon>
        <taxon>Lactobacillales</taxon>
        <taxon>Lactobacillaceae</taxon>
        <taxon>Ligilactobacillus</taxon>
    </lineage>
</organism>
<evidence type="ECO:0000313" key="2">
    <source>
        <dbReference type="Proteomes" id="UP000245607"/>
    </source>
</evidence>
<gene>
    <name evidence="1" type="ORF">DB362_04555</name>
</gene>
<accession>A0A2U2M8K2</accession>
<dbReference type="Proteomes" id="UP000245607">
    <property type="component" value="Unassembled WGS sequence"/>
</dbReference>
<dbReference type="AlphaFoldDB" id="A0A2U2M8K2"/>
<dbReference type="EMBL" id="QFAS01000005">
    <property type="protein sequence ID" value="PWG53195.1"/>
    <property type="molecule type" value="Genomic_DNA"/>
</dbReference>
<protein>
    <submittedName>
        <fullName evidence="1">Uncharacterized protein</fullName>
    </submittedName>
</protein>
<reference evidence="1 2" key="1">
    <citation type="submission" date="2018-05" db="EMBL/GenBank/DDBJ databases">
        <title>Lactobacillus salivarius genome sequencing and assembly.</title>
        <authorList>
            <person name="Audisio C."/>
            <person name="Albarracin L."/>
            <person name="Torres M.J."/>
            <person name="Hebert E.M."/>
            <person name="Saavedra L."/>
        </authorList>
    </citation>
    <scope>NUCLEOTIDE SEQUENCE [LARGE SCALE GENOMIC DNA]</scope>
    <source>
        <strain evidence="1 2">A3iob</strain>
    </source>
</reference>